<dbReference type="EMBL" id="OZ022406">
    <property type="protein sequence ID" value="CAK9437579.1"/>
    <property type="molecule type" value="Genomic_DNA"/>
</dbReference>
<dbReference type="PANTHER" id="PTHR10285">
    <property type="entry name" value="URIDINE KINASE"/>
    <property type="match status" value="1"/>
</dbReference>
<protein>
    <recommendedName>
        <fullName evidence="3">Phosphoribulokinase/uridine kinase domain-containing protein</fullName>
    </recommendedName>
</protein>
<dbReference type="SUPFAM" id="SSF52540">
    <property type="entry name" value="P-loop containing nucleoside triphosphate hydrolases"/>
    <property type="match status" value="1"/>
</dbReference>
<proteinExistence type="predicted"/>
<dbReference type="Gene3D" id="3.40.50.300">
    <property type="entry name" value="P-loop containing nucleotide triphosphate hydrolases"/>
    <property type="match status" value="1"/>
</dbReference>
<dbReference type="RefSeq" id="XP_066828895.1">
    <property type="nucleotide sequence ID" value="XM_066971902.1"/>
</dbReference>
<keyword evidence="2" id="KW-1185">Reference proteome</keyword>
<organism evidence="1 2">
    <name type="scientific">Lodderomyces beijingensis</name>
    <dbReference type="NCBI Taxonomy" id="1775926"/>
    <lineage>
        <taxon>Eukaryota</taxon>
        <taxon>Fungi</taxon>
        <taxon>Dikarya</taxon>
        <taxon>Ascomycota</taxon>
        <taxon>Saccharomycotina</taxon>
        <taxon>Pichiomycetes</taxon>
        <taxon>Debaryomycetaceae</taxon>
        <taxon>Candida/Lodderomyces clade</taxon>
        <taxon>Lodderomyces</taxon>
    </lineage>
</organism>
<evidence type="ECO:0000313" key="1">
    <source>
        <dbReference type="EMBL" id="CAK9437579.1"/>
    </source>
</evidence>
<name>A0ABP0ZHW4_9ASCO</name>
<gene>
    <name evidence="1" type="ORF">LODBEIA_P19570</name>
</gene>
<accession>A0ABP0ZHW4</accession>
<sequence>MTTETTSLDFISNAIDSKGPLQWKEPLLVGVSGPQGSGKSYLTSHLALQLQRKYPNLNIIQFSIDDFYLTRADQAQLTQESKLDDNHLLQGRGLPGTHDLPLLTSVLDSLISNYTNTSWTPVRVPFYDKSAYGGLGDRSTTDYQNVYRPADVIICEGWFTGFTPVSADLTRLKYLTHSPDSIVQRHKLYQIEDINERLRAYVPIWQTFAIFIVLKTDSILDVYEWRLEQEHWLIQMKGEGMNDEQVTRFIDRYMPVYELYYDTLCDKGLPDSKCLIMEIDIKRNMKSYKFL</sequence>
<evidence type="ECO:0000313" key="2">
    <source>
        <dbReference type="Proteomes" id="UP001497383"/>
    </source>
</evidence>
<dbReference type="GeneID" id="92207153"/>
<dbReference type="Proteomes" id="UP001497383">
    <property type="component" value="Chromosome 2"/>
</dbReference>
<reference evidence="1 2" key="1">
    <citation type="submission" date="2024-03" db="EMBL/GenBank/DDBJ databases">
        <authorList>
            <person name="Brejova B."/>
        </authorList>
    </citation>
    <scope>NUCLEOTIDE SEQUENCE [LARGE SCALE GENOMIC DNA]</scope>
    <source>
        <strain evidence="1 2">CBS 14171</strain>
    </source>
</reference>
<dbReference type="InterPro" id="IPR027417">
    <property type="entry name" value="P-loop_NTPase"/>
</dbReference>
<evidence type="ECO:0008006" key="3">
    <source>
        <dbReference type="Google" id="ProtNLM"/>
    </source>
</evidence>